<feature type="domain" description="ABC transporter" evidence="7">
    <location>
        <begin position="5"/>
        <end position="190"/>
    </location>
</feature>
<dbReference type="PANTHER" id="PTHR43499">
    <property type="entry name" value="ABC TRANSPORTER I FAMILY MEMBER 1"/>
    <property type="match status" value="1"/>
</dbReference>
<keyword evidence="1" id="KW-0813">Transport</keyword>
<dbReference type="AlphaFoldDB" id="A0AA41ZCZ7"/>
<gene>
    <name evidence="8" type="primary">ccmA</name>
    <name evidence="8" type="ORF">NEE01_20020</name>
</gene>
<dbReference type="InterPro" id="IPR003439">
    <property type="entry name" value="ABC_transporter-like_ATP-bd"/>
</dbReference>
<proteinExistence type="predicted"/>
<protein>
    <submittedName>
        <fullName evidence="8">Heme ABC exporter ATP-binding protein CcmA</fullName>
    </submittedName>
</protein>
<evidence type="ECO:0000256" key="5">
    <source>
        <dbReference type="ARBA" id="ARBA00022967"/>
    </source>
</evidence>
<keyword evidence="6" id="KW-0472">Membrane</keyword>
<evidence type="ECO:0000256" key="6">
    <source>
        <dbReference type="ARBA" id="ARBA00023136"/>
    </source>
</evidence>
<evidence type="ECO:0000256" key="1">
    <source>
        <dbReference type="ARBA" id="ARBA00022448"/>
    </source>
</evidence>
<evidence type="ECO:0000256" key="3">
    <source>
        <dbReference type="ARBA" id="ARBA00022748"/>
    </source>
</evidence>
<reference evidence="8" key="1">
    <citation type="submission" date="2022-06" db="EMBL/GenBank/DDBJ databases">
        <title>Sphingomonas sp. nov. isolated from rhizosphere soil of tomato.</title>
        <authorList>
            <person name="Dong H."/>
            <person name="Gao R."/>
        </authorList>
    </citation>
    <scope>NUCLEOTIDE SEQUENCE</scope>
    <source>
        <strain evidence="8">MMSM24</strain>
    </source>
</reference>
<dbReference type="RefSeq" id="WP_265270971.1">
    <property type="nucleotide sequence ID" value="NZ_JANFAV010000018.1"/>
</dbReference>
<dbReference type="GO" id="GO:0017004">
    <property type="term" value="P:cytochrome complex assembly"/>
    <property type="evidence" value="ECO:0007669"/>
    <property type="project" value="UniProtKB-KW"/>
</dbReference>
<dbReference type="EMBL" id="JANFAV010000018">
    <property type="protein sequence ID" value="MCW6537072.1"/>
    <property type="molecule type" value="Genomic_DNA"/>
</dbReference>
<evidence type="ECO:0000256" key="2">
    <source>
        <dbReference type="ARBA" id="ARBA00022741"/>
    </source>
</evidence>
<dbReference type="Pfam" id="PF00005">
    <property type="entry name" value="ABC_tran"/>
    <property type="match status" value="1"/>
</dbReference>
<dbReference type="Gene3D" id="3.40.50.300">
    <property type="entry name" value="P-loop containing nucleotide triphosphate hydrolases"/>
    <property type="match status" value="1"/>
</dbReference>
<evidence type="ECO:0000256" key="4">
    <source>
        <dbReference type="ARBA" id="ARBA00022840"/>
    </source>
</evidence>
<comment type="caution">
    <text evidence="8">The sequence shown here is derived from an EMBL/GenBank/DDBJ whole genome shotgun (WGS) entry which is preliminary data.</text>
</comment>
<dbReference type="GO" id="GO:0005524">
    <property type="term" value="F:ATP binding"/>
    <property type="evidence" value="ECO:0007669"/>
    <property type="project" value="UniProtKB-KW"/>
</dbReference>
<dbReference type="PROSITE" id="PS50893">
    <property type="entry name" value="ABC_TRANSPORTER_2"/>
    <property type="match status" value="1"/>
</dbReference>
<dbReference type="InterPro" id="IPR027417">
    <property type="entry name" value="P-loop_NTPase"/>
</dbReference>
<keyword evidence="2" id="KW-0547">Nucleotide-binding</keyword>
<name>A0AA41ZCZ7_9SPHN</name>
<evidence type="ECO:0000313" key="8">
    <source>
        <dbReference type="EMBL" id="MCW6537072.1"/>
    </source>
</evidence>
<dbReference type="PANTHER" id="PTHR43499:SF1">
    <property type="entry name" value="ABC TRANSPORTER I FAMILY MEMBER 1"/>
    <property type="match status" value="1"/>
</dbReference>
<accession>A0AA41ZCZ7</accession>
<keyword evidence="4 8" id="KW-0067">ATP-binding</keyword>
<dbReference type="SMART" id="SM00382">
    <property type="entry name" value="AAA"/>
    <property type="match status" value="1"/>
</dbReference>
<sequence length="192" mass="19736">MSARLAFDAVACARRGRMLFEQRSFALAAGDALLVTGANGAGKSSLIRIAAGLLTPVAGHVAVEGQRALLAEAAALDAERAVAAALGFWARLDARPAPDARVAAALDALDLTALADVPVRLLSTGQRRRVGLARVAASEADIWLLDEPANGLDTAAVARLEALIAVQRARGGIVLVATHQPLALAGAQEIRL</sequence>
<keyword evidence="9" id="KW-1185">Reference proteome</keyword>
<dbReference type="InterPro" id="IPR005895">
    <property type="entry name" value="ABC_transptr_haem_export_CcmA"/>
</dbReference>
<dbReference type="NCBIfam" id="TIGR01189">
    <property type="entry name" value="ccmA"/>
    <property type="match status" value="1"/>
</dbReference>
<keyword evidence="5" id="KW-1278">Translocase</keyword>
<dbReference type="GO" id="GO:0016887">
    <property type="term" value="F:ATP hydrolysis activity"/>
    <property type="evidence" value="ECO:0007669"/>
    <property type="project" value="InterPro"/>
</dbReference>
<evidence type="ECO:0000313" key="9">
    <source>
        <dbReference type="Proteomes" id="UP001165565"/>
    </source>
</evidence>
<keyword evidence="3" id="KW-0201">Cytochrome c-type biogenesis</keyword>
<evidence type="ECO:0000259" key="7">
    <source>
        <dbReference type="PROSITE" id="PS50893"/>
    </source>
</evidence>
<dbReference type="Proteomes" id="UP001165565">
    <property type="component" value="Unassembled WGS sequence"/>
</dbReference>
<dbReference type="InterPro" id="IPR003593">
    <property type="entry name" value="AAA+_ATPase"/>
</dbReference>
<dbReference type="GO" id="GO:0022857">
    <property type="term" value="F:transmembrane transporter activity"/>
    <property type="evidence" value="ECO:0007669"/>
    <property type="project" value="InterPro"/>
</dbReference>
<organism evidence="8 9">
    <name type="scientific">Sphingomonas lycopersici</name>
    <dbReference type="NCBI Taxonomy" id="2951807"/>
    <lineage>
        <taxon>Bacteria</taxon>
        <taxon>Pseudomonadati</taxon>
        <taxon>Pseudomonadota</taxon>
        <taxon>Alphaproteobacteria</taxon>
        <taxon>Sphingomonadales</taxon>
        <taxon>Sphingomonadaceae</taxon>
        <taxon>Sphingomonas</taxon>
    </lineage>
</organism>
<dbReference type="SUPFAM" id="SSF52540">
    <property type="entry name" value="P-loop containing nucleoside triphosphate hydrolases"/>
    <property type="match status" value="1"/>
</dbReference>